<protein>
    <submittedName>
        <fullName evidence="6">Bifunctional 2-keto-4-hydroxyglutarate aldolase/2-keto-3-deoxy-6-phosphogluconate aldolase</fullName>
        <ecNumber evidence="6">4.1.2.14</ecNumber>
        <ecNumber evidence="6">4.1.3.16</ecNumber>
    </submittedName>
</protein>
<dbReference type="RefSeq" id="WP_270452208.1">
    <property type="nucleotide sequence ID" value="NZ_JADPIE010000001.1"/>
</dbReference>
<dbReference type="InterPro" id="IPR000887">
    <property type="entry name" value="Aldlse_KDPG_KHG"/>
</dbReference>
<dbReference type="AlphaFoldDB" id="A0A931ARL0"/>
<keyword evidence="4 6" id="KW-0456">Lyase</keyword>
<dbReference type="EMBL" id="JADPIE010000001">
    <property type="protein sequence ID" value="MBF8435570.1"/>
    <property type="molecule type" value="Genomic_DNA"/>
</dbReference>
<accession>A0A931ARL0</accession>
<evidence type="ECO:0000256" key="2">
    <source>
        <dbReference type="ARBA" id="ARBA00006906"/>
    </source>
</evidence>
<comment type="caution">
    <text evidence="6">The sequence shown here is derived from an EMBL/GenBank/DDBJ whole genome shotgun (WGS) entry which is preliminary data.</text>
</comment>
<evidence type="ECO:0000256" key="1">
    <source>
        <dbReference type="ARBA" id="ARBA00004761"/>
    </source>
</evidence>
<dbReference type="GO" id="GO:0008675">
    <property type="term" value="F:2-dehydro-3-deoxy-phosphogluconate aldolase activity"/>
    <property type="evidence" value="ECO:0007669"/>
    <property type="project" value="UniProtKB-EC"/>
</dbReference>
<name>A0A931ARL0_9FIRM</name>
<dbReference type="NCBIfam" id="TIGR01182">
    <property type="entry name" value="eda"/>
    <property type="match status" value="1"/>
</dbReference>
<evidence type="ECO:0000256" key="4">
    <source>
        <dbReference type="ARBA" id="ARBA00023239"/>
    </source>
</evidence>
<sequence length="215" mass="22635">MTKQEVISGLEDSGVVAVIRADKIETAEQIVEAIVEGGITAIEVTMTVPNAFDLIKKLSKKYQGSDVLVGAGSVTDAVSAKNSIDAGAKYIVGPTFDQDVVNICNEFQVPVIPGAMSPTEVVNAMKAGADIVKIFPATLFGPKIIKAIKGPIPHAPLLPTGGVNLDNVQDWFEAGACAVGVGSALSKGWKEGKFDQITEQAKQFKEKVALIKKEL</sequence>
<dbReference type="PANTHER" id="PTHR30246:SF1">
    <property type="entry name" value="2-DEHYDRO-3-DEOXY-6-PHOSPHOGALACTONATE ALDOLASE-RELATED"/>
    <property type="match status" value="1"/>
</dbReference>
<comment type="subunit">
    <text evidence="3">Homotrimer.</text>
</comment>
<dbReference type="Proteomes" id="UP000621436">
    <property type="component" value="Unassembled WGS sequence"/>
</dbReference>
<organism evidence="6 7">
    <name type="scientific">Halonatronomonas betaini</name>
    <dbReference type="NCBI Taxonomy" id="2778430"/>
    <lineage>
        <taxon>Bacteria</taxon>
        <taxon>Bacillati</taxon>
        <taxon>Bacillota</taxon>
        <taxon>Clostridia</taxon>
        <taxon>Halanaerobiales</taxon>
        <taxon>Halarsenatibacteraceae</taxon>
        <taxon>Halonatronomonas</taxon>
    </lineage>
</organism>
<keyword evidence="5" id="KW-0119">Carbohydrate metabolism</keyword>
<dbReference type="CDD" id="cd00452">
    <property type="entry name" value="KDPG_aldolase"/>
    <property type="match status" value="1"/>
</dbReference>
<dbReference type="GO" id="GO:0008700">
    <property type="term" value="F:(R,S)-4-hydroxy-2-oxoglutarate aldolase activity"/>
    <property type="evidence" value="ECO:0007669"/>
    <property type="project" value="UniProtKB-EC"/>
</dbReference>
<proteinExistence type="inferred from homology"/>
<dbReference type="NCBIfam" id="NF005119">
    <property type="entry name" value="PRK06552.1"/>
    <property type="match status" value="1"/>
</dbReference>
<dbReference type="Pfam" id="PF01081">
    <property type="entry name" value="Aldolase"/>
    <property type="match status" value="1"/>
</dbReference>
<gene>
    <name evidence="6" type="ORF">I0Q91_00630</name>
</gene>
<comment type="pathway">
    <text evidence="1">Carbohydrate acid metabolism.</text>
</comment>
<comment type="similarity">
    <text evidence="2">Belongs to the KHG/KDPG aldolase family.</text>
</comment>
<evidence type="ECO:0000313" key="7">
    <source>
        <dbReference type="Proteomes" id="UP000621436"/>
    </source>
</evidence>
<reference evidence="6" key="1">
    <citation type="submission" date="2020-11" db="EMBL/GenBank/DDBJ databases">
        <title>Halonatronomonas betainensis gen. nov., sp. nov. a novel haloalkaliphilic representative of the family Halanaerobiacae capable of betaine degradation.</title>
        <authorList>
            <person name="Boltyanskaya Y."/>
            <person name="Kevbrin V."/>
            <person name="Detkova E."/>
            <person name="Grouzdev D.S."/>
            <person name="Koziaeva V."/>
            <person name="Zhilina T."/>
        </authorList>
    </citation>
    <scope>NUCLEOTIDE SEQUENCE</scope>
    <source>
        <strain evidence="6">Z-7014</strain>
    </source>
</reference>
<dbReference type="PANTHER" id="PTHR30246">
    <property type="entry name" value="2-KETO-3-DEOXY-6-PHOSPHOGLUCONATE ALDOLASE"/>
    <property type="match status" value="1"/>
</dbReference>
<dbReference type="InterPro" id="IPR013785">
    <property type="entry name" value="Aldolase_TIM"/>
</dbReference>
<evidence type="ECO:0000256" key="3">
    <source>
        <dbReference type="ARBA" id="ARBA00011233"/>
    </source>
</evidence>
<keyword evidence="7" id="KW-1185">Reference proteome</keyword>
<dbReference type="SUPFAM" id="SSF51569">
    <property type="entry name" value="Aldolase"/>
    <property type="match status" value="1"/>
</dbReference>
<evidence type="ECO:0000313" key="6">
    <source>
        <dbReference type="EMBL" id="MBF8435570.1"/>
    </source>
</evidence>
<dbReference type="EC" id="4.1.2.14" evidence="6"/>
<dbReference type="Gene3D" id="3.20.20.70">
    <property type="entry name" value="Aldolase class I"/>
    <property type="match status" value="1"/>
</dbReference>
<dbReference type="EC" id="4.1.3.16" evidence="6"/>
<evidence type="ECO:0000256" key="5">
    <source>
        <dbReference type="ARBA" id="ARBA00023277"/>
    </source>
</evidence>